<accession>A0A7S6SW35</accession>
<sequence length="151" mass="15423">MPGCNTGRNIQKYKGGGASTLQDVTDNGNTTTGDIITTSGFFIGDGSKLTNIPGVSGTAFTLQQTTTQGNVTTNTVEFQNSVTSLDASGNVLVSGNVTAANFYGDGTTLTGVALSTDLESNAERIGTLESNVVDLTSNLSSNAERIGTLES</sequence>
<evidence type="ECO:0000313" key="2">
    <source>
        <dbReference type="EMBL" id="QOR60257.1"/>
    </source>
</evidence>
<organism evidence="2">
    <name type="scientific">Bathycoccus sp. RCC716 virus 1</name>
    <dbReference type="NCBI Taxonomy" id="2530038"/>
    <lineage>
        <taxon>Viruses</taxon>
        <taxon>Varidnaviria</taxon>
        <taxon>Bamfordvirae</taxon>
        <taxon>Nucleocytoviricota</taxon>
        <taxon>Megaviricetes</taxon>
        <taxon>Algavirales</taxon>
        <taxon>Phycodnaviridae</taxon>
        <taxon>Prasinovirus</taxon>
    </lineage>
</organism>
<proteinExistence type="predicted"/>
<name>A0A7S6SW35_9PHYC</name>
<protein>
    <submittedName>
        <fullName evidence="2">Uncharacterized protein</fullName>
    </submittedName>
</protein>
<dbReference type="EMBL" id="MK522035">
    <property type="protein sequence ID" value="QOR60257.1"/>
    <property type="molecule type" value="Genomic_DNA"/>
</dbReference>
<feature type="non-terminal residue" evidence="2">
    <location>
        <position position="151"/>
    </location>
</feature>
<evidence type="ECO:0000256" key="1">
    <source>
        <dbReference type="SAM" id="MobiDB-lite"/>
    </source>
</evidence>
<reference evidence="2" key="1">
    <citation type="submission" date="2019-02" db="EMBL/GenBank/DDBJ databases">
        <authorList>
            <person name="Bachy C."/>
            <person name="Yung C.-M."/>
            <person name="Roux S."/>
            <person name="Sullivan M.B."/>
            <person name="Worden A.Z."/>
        </authorList>
    </citation>
    <scope>NUCLEOTIDE SEQUENCE</scope>
    <source>
        <strain evidence="2">BII-V1</strain>
    </source>
</reference>
<feature type="region of interest" description="Disordered" evidence="1">
    <location>
        <begin position="1"/>
        <end position="20"/>
    </location>
</feature>